<sequence>MSTFFPFRSLRACAAAHRAMARAALFSDSILRVRYQRYQRHMQKPLVLDAKAASSTRSVLVQEVRS</sequence>
<comment type="caution">
    <text evidence="1">The sequence shown here is derived from an EMBL/GenBank/DDBJ whole genome shotgun (WGS) entry which is preliminary data.</text>
</comment>
<gene>
    <name evidence="1" type="ORF">DU506_20420</name>
</gene>
<accession>A0A368TM34</accession>
<evidence type="ECO:0000313" key="1">
    <source>
        <dbReference type="EMBL" id="RCV85769.1"/>
    </source>
</evidence>
<dbReference type="EMBL" id="QPIJ01000102">
    <property type="protein sequence ID" value="RCV85769.1"/>
    <property type="molecule type" value="Genomic_DNA"/>
</dbReference>
<dbReference type="AlphaFoldDB" id="A0A368TM34"/>
<keyword evidence="2" id="KW-1185">Reference proteome</keyword>
<evidence type="ECO:0000313" key="2">
    <source>
        <dbReference type="Proteomes" id="UP000253204"/>
    </source>
</evidence>
<organism evidence="1 2">
    <name type="scientific">Vreelandella rituensis</name>
    <dbReference type="NCBI Taxonomy" id="2282306"/>
    <lineage>
        <taxon>Bacteria</taxon>
        <taxon>Pseudomonadati</taxon>
        <taxon>Pseudomonadota</taxon>
        <taxon>Gammaproteobacteria</taxon>
        <taxon>Oceanospirillales</taxon>
        <taxon>Halomonadaceae</taxon>
        <taxon>Vreelandella</taxon>
    </lineage>
</organism>
<protein>
    <submittedName>
        <fullName evidence="1">Uncharacterized protein</fullName>
    </submittedName>
</protein>
<proteinExistence type="predicted"/>
<reference evidence="1 2" key="1">
    <citation type="submission" date="2018-07" db="EMBL/GenBank/DDBJ databases">
        <title>Halomonas rutogse sp. nov., isolated from Lake TangqianCo on Tibetan Plateau.</title>
        <authorList>
            <person name="Lu H."/>
            <person name="Xing P."/>
            <person name="Wu Q."/>
        </authorList>
    </citation>
    <scope>NUCLEOTIDE SEQUENCE [LARGE SCALE GENOMIC DNA]</scope>
    <source>
        <strain evidence="1 2">TQ8S</strain>
    </source>
</reference>
<name>A0A368TM34_9GAMM</name>
<dbReference type="Proteomes" id="UP000253204">
    <property type="component" value="Unassembled WGS sequence"/>
</dbReference>